<dbReference type="Pfam" id="PF01858">
    <property type="entry name" value="RB_A"/>
    <property type="match status" value="1"/>
</dbReference>
<dbReference type="GO" id="GO:0030154">
    <property type="term" value="P:cell differentiation"/>
    <property type="evidence" value="ECO:0007669"/>
    <property type="project" value="TreeGrafter"/>
</dbReference>
<evidence type="ECO:0000256" key="6">
    <source>
        <dbReference type="ARBA" id="ARBA00023242"/>
    </source>
</evidence>
<evidence type="ECO:0000256" key="2">
    <source>
        <dbReference type="ARBA" id="ARBA00009475"/>
    </source>
</evidence>
<feature type="domain" description="Retinoblastoma-associated protein N-terminal" evidence="10">
    <location>
        <begin position="82"/>
        <end position="220"/>
    </location>
</feature>
<dbReference type="SMART" id="SM00385">
    <property type="entry name" value="CYCLIN"/>
    <property type="match status" value="1"/>
</dbReference>
<dbReference type="AlphaFoldDB" id="A0A484B3G2"/>
<dbReference type="KEGG" id="dnv:108655942"/>
<evidence type="ECO:0000256" key="8">
    <source>
        <dbReference type="SAM" id="MobiDB-lite"/>
    </source>
</evidence>
<dbReference type="GO" id="GO:0005634">
    <property type="term" value="C:nucleus"/>
    <property type="evidence" value="ECO:0007669"/>
    <property type="project" value="UniProtKB-SubCell"/>
</dbReference>
<dbReference type="InterPro" id="IPR013763">
    <property type="entry name" value="Cyclin-like_dom"/>
</dbReference>
<evidence type="ECO:0000259" key="9">
    <source>
        <dbReference type="SMART" id="SM00385"/>
    </source>
</evidence>
<dbReference type="GO" id="GO:0006357">
    <property type="term" value="P:regulation of transcription by RNA polymerase II"/>
    <property type="evidence" value="ECO:0007669"/>
    <property type="project" value="InterPro"/>
</dbReference>
<reference evidence="12 13" key="1">
    <citation type="journal article" date="2019" name="J. Hered.">
        <title>An Improved Genome Assembly for Drosophila navojoa, the Basal Species in the mojavensis Cluster.</title>
        <authorList>
            <person name="Vanderlinde T."/>
            <person name="Dupim E.G."/>
            <person name="Nazario-Yepiz N.O."/>
            <person name="Carvalho A.B."/>
        </authorList>
    </citation>
    <scope>NUCLEOTIDE SEQUENCE [LARGE SCALE GENOMIC DNA]</scope>
    <source>
        <strain evidence="12">Navoj_Jal97</strain>
        <tissue evidence="12">Whole organism</tissue>
    </source>
</reference>
<dbReference type="Gene3D" id="1.10.472.10">
    <property type="entry name" value="Cyclin-like"/>
    <property type="match status" value="3"/>
</dbReference>
<evidence type="ECO:0000256" key="4">
    <source>
        <dbReference type="ARBA" id="ARBA00023015"/>
    </source>
</evidence>
<sequence length="823" mass="95718">MSNDVHEQEVGAEVVTSAGATMDDYFEPMRQKFESLCRDLNMDIKTESEAFKMLKEVLKHYSLEGEILHWFCCALFVACRQSTTPTVGGQNAVVMGNCVPLNNLLRCCQMSIYEFKKKIKLWCDMANMPHTFAQQMEELERKFSITFTIYKKYRDIFDQVFLCPPNEKNHSKNSKCSYIKLDDICWRLFLCAKNQKPTTTLDLVTSYNLMMCCIDLIYANVLAEKRTDLINPKFEGLPANWNSPDFDETQARNHCILAYFCEMFDEAKDMKATVFRNIMDSFFQTNTVVGNKETLLGLISNKNFERNFKSLNISYEQYVLSVGEFDERILGAYQHDASEHNNLNEQALRQPVTPLTRKQDLPAQPVMSEQKFEPVANATNNVKKLSATVSHITEPTDFVKRQAGEAAIAKMLQTIGEIEEQFVVKFPMRNEARNRFRMAKSLCFYLIDHILRDEIKTKPQIVHKISLDIFIRTLMACCTELVLEAYTTELKFPWILDCFSINAFQFHKIIEIVVRHGSNGTREGCLTRSLVKHLNSIEETCLERLAWKRNSPFWEIIDHAPKPLPTWHEVTADKAAGQLQIFLRKIFLLGWLRIGKLCSELNLGEKKSEIWTIFDHSITNKTDLMKDRHLDQIIMCAIYIYIRVTNMEGPKFSDIMKAYRNQPQAVNSVYREVLIKVNENGEYEQKDIIHFYNFTYVPEMKNFCTNYLAKNGDKNVNLLMSPHPTERPMVPRKLIHNHSLYVKQMSKNEMQQSPDQLVYVIRSSPSKKLDYMNKIVLGSGKRVLDFDDNAVNPIDTKRRRMEQQAILDDRKAERKKTTRQQDE</sequence>
<dbReference type="SMART" id="SM01368">
    <property type="entry name" value="RB_A"/>
    <property type="match status" value="1"/>
</dbReference>
<feature type="region of interest" description="Disordered" evidence="8">
    <location>
        <begin position="795"/>
        <end position="823"/>
    </location>
</feature>
<evidence type="ECO:0008006" key="14">
    <source>
        <dbReference type="Google" id="ProtNLM"/>
    </source>
</evidence>
<feature type="domain" description="Retinoblastoma-associated protein A-box" evidence="11">
    <location>
        <begin position="373"/>
        <end position="557"/>
    </location>
</feature>
<dbReference type="Pfam" id="PF01857">
    <property type="entry name" value="RB_B"/>
    <property type="match status" value="1"/>
</dbReference>
<dbReference type="Gene3D" id="1.10.472.140">
    <property type="match status" value="1"/>
</dbReference>
<accession>A0A484B3G2</accession>
<evidence type="ECO:0000256" key="3">
    <source>
        <dbReference type="ARBA" id="ARBA00022491"/>
    </source>
</evidence>
<dbReference type="EMBL" id="LSRL02000171">
    <property type="protein sequence ID" value="TDG43189.1"/>
    <property type="molecule type" value="Genomic_DNA"/>
</dbReference>
<keyword evidence="4" id="KW-0805">Transcription regulation</keyword>
<comment type="subcellular location">
    <subcellularLocation>
        <location evidence="1">Nucleus</location>
    </subcellularLocation>
</comment>
<dbReference type="InterPro" id="IPR024599">
    <property type="entry name" value="RB_N"/>
</dbReference>
<evidence type="ECO:0000259" key="10">
    <source>
        <dbReference type="SMART" id="SM01367"/>
    </source>
</evidence>
<evidence type="ECO:0000256" key="7">
    <source>
        <dbReference type="ARBA" id="ARBA00023306"/>
    </source>
</evidence>
<evidence type="ECO:0000256" key="1">
    <source>
        <dbReference type="ARBA" id="ARBA00004123"/>
    </source>
</evidence>
<dbReference type="OrthoDB" id="844594at2759"/>
<dbReference type="PANTHER" id="PTHR13742:SF17">
    <property type="entry name" value="RE32990P-RELATED"/>
    <property type="match status" value="1"/>
</dbReference>
<feature type="domain" description="Cyclin-like" evidence="9">
    <location>
        <begin position="592"/>
        <end position="675"/>
    </location>
</feature>
<proteinExistence type="inferred from homology"/>
<dbReference type="GO" id="GO:0000785">
    <property type="term" value="C:chromatin"/>
    <property type="evidence" value="ECO:0007669"/>
    <property type="project" value="TreeGrafter"/>
</dbReference>
<evidence type="ECO:0000259" key="11">
    <source>
        <dbReference type="SMART" id="SM01368"/>
    </source>
</evidence>
<dbReference type="InterPro" id="IPR028309">
    <property type="entry name" value="RB_fam"/>
</dbReference>
<dbReference type="PANTHER" id="PTHR13742">
    <property type="entry name" value="RETINOBLASTOMA-ASSOCIATED PROTEIN RB -RELATED"/>
    <property type="match status" value="1"/>
</dbReference>
<comment type="caution">
    <text evidence="12">The sequence shown here is derived from an EMBL/GenBank/DDBJ whole genome shotgun (WGS) entry which is preliminary data.</text>
</comment>
<keyword evidence="3" id="KW-0678">Repressor</keyword>
<dbReference type="GO" id="GO:2000134">
    <property type="term" value="P:negative regulation of G1/S transition of mitotic cell cycle"/>
    <property type="evidence" value="ECO:0007669"/>
    <property type="project" value="TreeGrafter"/>
</dbReference>
<dbReference type="GO" id="GO:0000977">
    <property type="term" value="F:RNA polymerase II transcription regulatory region sequence-specific DNA binding"/>
    <property type="evidence" value="ECO:0007669"/>
    <property type="project" value="TreeGrafter"/>
</dbReference>
<dbReference type="InterPro" id="IPR002720">
    <property type="entry name" value="RB_A"/>
</dbReference>
<keyword evidence="6" id="KW-0539">Nucleus</keyword>
<organism evidence="12 13">
    <name type="scientific">Drosophila navojoa</name>
    <name type="common">Fruit fly</name>
    <dbReference type="NCBI Taxonomy" id="7232"/>
    <lineage>
        <taxon>Eukaryota</taxon>
        <taxon>Metazoa</taxon>
        <taxon>Ecdysozoa</taxon>
        <taxon>Arthropoda</taxon>
        <taxon>Hexapoda</taxon>
        <taxon>Insecta</taxon>
        <taxon>Pterygota</taxon>
        <taxon>Neoptera</taxon>
        <taxon>Endopterygota</taxon>
        <taxon>Diptera</taxon>
        <taxon>Brachycera</taxon>
        <taxon>Muscomorpha</taxon>
        <taxon>Ephydroidea</taxon>
        <taxon>Drosophilidae</taxon>
        <taxon>Drosophila</taxon>
    </lineage>
</organism>
<dbReference type="InterPro" id="IPR002719">
    <property type="entry name" value="RB_B"/>
</dbReference>
<dbReference type="Proteomes" id="UP000295192">
    <property type="component" value="Unassembled WGS sequence"/>
</dbReference>
<keyword evidence="7" id="KW-0131">Cell cycle</keyword>
<dbReference type="GO" id="GO:0005667">
    <property type="term" value="C:transcription regulator complex"/>
    <property type="evidence" value="ECO:0007669"/>
    <property type="project" value="TreeGrafter"/>
</dbReference>
<keyword evidence="13" id="KW-1185">Reference proteome</keyword>
<protein>
    <recommendedName>
        <fullName evidence="14">Retinoblastoma-associated protein A-box domain-containing protein</fullName>
    </recommendedName>
</protein>
<dbReference type="Pfam" id="PF11934">
    <property type="entry name" value="DUF3452"/>
    <property type="match status" value="1"/>
</dbReference>
<name>A0A484B3G2_DRONA</name>
<dbReference type="InterPro" id="IPR036915">
    <property type="entry name" value="Cyclin-like_sf"/>
</dbReference>
<feature type="compositionally biased region" description="Basic residues" evidence="8">
    <location>
        <begin position="813"/>
        <end position="823"/>
    </location>
</feature>
<comment type="similarity">
    <text evidence="2">Belongs to the retinoblastoma protein (RB) family.</text>
</comment>
<dbReference type="SMART" id="SM01367">
    <property type="entry name" value="DUF3452"/>
    <property type="match status" value="1"/>
</dbReference>
<gene>
    <name evidence="12" type="ORF">AWZ03_010393</name>
</gene>
<evidence type="ECO:0000313" key="13">
    <source>
        <dbReference type="Proteomes" id="UP000295192"/>
    </source>
</evidence>
<evidence type="ECO:0000256" key="5">
    <source>
        <dbReference type="ARBA" id="ARBA00023163"/>
    </source>
</evidence>
<dbReference type="STRING" id="7232.A0A484B3G2"/>
<evidence type="ECO:0000313" key="12">
    <source>
        <dbReference type="EMBL" id="TDG43189.1"/>
    </source>
</evidence>
<dbReference type="OMA" id="AILCELH"/>
<dbReference type="SUPFAM" id="SSF47954">
    <property type="entry name" value="Cyclin-like"/>
    <property type="match status" value="2"/>
</dbReference>
<keyword evidence="5" id="KW-0804">Transcription</keyword>